<protein>
    <submittedName>
        <fullName evidence="2">Uncharacterized protein</fullName>
    </submittedName>
</protein>
<gene>
    <name evidence="2" type="ORF">PL9214520366</name>
</gene>
<dbReference type="OrthoDB" id="580835at2"/>
<evidence type="ECO:0000313" key="2">
    <source>
        <dbReference type="EMBL" id="CUR33827.1"/>
    </source>
</evidence>
<dbReference type="AlphaFoldDB" id="A0A1J1LMW8"/>
<feature type="compositionally biased region" description="Polar residues" evidence="1">
    <location>
        <begin position="576"/>
        <end position="599"/>
    </location>
</feature>
<organism evidence="2 3">
    <name type="scientific">Planktothrix tepida PCC 9214</name>
    <dbReference type="NCBI Taxonomy" id="671072"/>
    <lineage>
        <taxon>Bacteria</taxon>
        <taxon>Bacillati</taxon>
        <taxon>Cyanobacteriota</taxon>
        <taxon>Cyanophyceae</taxon>
        <taxon>Oscillatoriophycideae</taxon>
        <taxon>Oscillatoriales</taxon>
        <taxon>Microcoleaceae</taxon>
        <taxon>Planktothrix</taxon>
    </lineage>
</organism>
<dbReference type="EMBL" id="CZDF01000158">
    <property type="protein sequence ID" value="CUR33827.1"/>
    <property type="molecule type" value="Genomic_DNA"/>
</dbReference>
<sequence>MSLQGLPDFYAPIQAEVKIFYPYEGTGNFVLVPDGLEIAARADGKPDFALTLVRGENLSRPPEPHGMLEFAVLSRYQMDTALRVLRERSSGATLVPACFSSGFLRFRPLTEIDRVPEELLQPVPLAGNGLGRGRYLLKLSQNNALLLRDSLKGEGGNLLGLKAIAEMEIVGVSPRLPLKVSFDPKQLLEALADLGNQNRQVPRDAIVNYFRNSLNSANLKVEGNLDAIAPSAVAEVLADRVRERFGTFCPAETAGAGPRIALLSPADTGTGRFLWDLSEPTPAHRPLVLQLDPFAAARQLVQDQGIDEVVKQTVVPAINTGHLRVYLADNLPKQRRGVVALGVTFRAKPNIPRRPQAIVETEELNESGDTPAVVLRFSPAEKQEYTLQTYAVLQDATGIQRFNGTVKTYQGDLLILNPDDFPVDFVPVEASRSLLEMADIQGILKRPDSGSQIQDLFALTLDRPVIALAIPKGAEGATLEIEARSKEGLGTIKLDPVPANPLWLDLHSLPQYGTQQVEVSCELKNTLFAVFEFLPEGRPETDKITLFFLPDTPKQALKYLPQSPFQSRYRYRQQLEGPSSQPSPWSDYCSPSQPLNLQV</sequence>
<dbReference type="STRING" id="671072.PL9214520366"/>
<feature type="region of interest" description="Disordered" evidence="1">
    <location>
        <begin position="573"/>
        <end position="599"/>
    </location>
</feature>
<evidence type="ECO:0000256" key="1">
    <source>
        <dbReference type="SAM" id="MobiDB-lite"/>
    </source>
</evidence>
<accession>A0A1J1LMW8</accession>
<name>A0A1J1LMW8_9CYAN</name>
<evidence type="ECO:0000313" key="3">
    <source>
        <dbReference type="Proteomes" id="UP000184315"/>
    </source>
</evidence>
<dbReference type="RefSeq" id="WP_072720414.1">
    <property type="nucleotide sequence ID" value="NZ_LN889803.1"/>
</dbReference>
<proteinExistence type="predicted"/>
<keyword evidence="3" id="KW-1185">Reference proteome</keyword>
<dbReference type="Proteomes" id="UP000184315">
    <property type="component" value="Unassembled WGS sequence"/>
</dbReference>
<reference evidence="3" key="1">
    <citation type="submission" date="2015-10" db="EMBL/GenBank/DDBJ databases">
        <authorList>
            <person name="Regsiter A."/>
            <person name="william w."/>
        </authorList>
    </citation>
    <scope>NUCLEOTIDE SEQUENCE [LARGE SCALE GENOMIC DNA]</scope>
</reference>